<reference evidence="1" key="3">
    <citation type="submission" date="2010-09" db="EMBL/GenBank/DDBJ databases">
        <title>Annotation of Gaeumannomyces graminis var. tritici R3-111a-1.</title>
        <authorList>
            <consortium name="The Broad Institute Genome Sequencing Platform"/>
            <person name="Ma L.-J."/>
            <person name="Dead R."/>
            <person name="Young S.K."/>
            <person name="Zeng Q."/>
            <person name="Gargeya S."/>
            <person name="Fitzgerald M."/>
            <person name="Haas B."/>
            <person name="Abouelleil A."/>
            <person name="Alvarado L."/>
            <person name="Arachchi H.M."/>
            <person name="Berlin A."/>
            <person name="Brown A."/>
            <person name="Chapman S.B."/>
            <person name="Chen Z."/>
            <person name="Dunbar C."/>
            <person name="Freedman E."/>
            <person name="Gearin G."/>
            <person name="Gellesch M."/>
            <person name="Goldberg J."/>
            <person name="Griggs A."/>
            <person name="Gujja S."/>
            <person name="Heiman D."/>
            <person name="Howarth C."/>
            <person name="Larson L."/>
            <person name="Lui A."/>
            <person name="MacDonald P.J.P."/>
            <person name="Mehta T."/>
            <person name="Montmayeur A."/>
            <person name="Murphy C."/>
            <person name="Neiman D."/>
            <person name="Pearson M."/>
            <person name="Priest M."/>
            <person name="Roberts A."/>
            <person name="Saif S."/>
            <person name="Shea T."/>
            <person name="Shenoy N."/>
            <person name="Sisk P."/>
            <person name="Stolte C."/>
            <person name="Sykes S."/>
            <person name="Yandava C."/>
            <person name="Wortman J."/>
            <person name="Nusbaum C."/>
            <person name="Birren B."/>
        </authorList>
    </citation>
    <scope>NUCLEOTIDE SEQUENCE</scope>
    <source>
        <strain evidence="1">R3-111a-1</strain>
    </source>
</reference>
<dbReference type="OrthoDB" id="2922289at2759"/>
<dbReference type="HOGENOM" id="CLU_024207_0_0_1"/>
<dbReference type="EMBL" id="GL385397">
    <property type="protein sequence ID" value="EJT76681.1"/>
    <property type="molecule type" value="Genomic_DNA"/>
</dbReference>
<accession>J3NZ98</accession>
<reference evidence="2" key="5">
    <citation type="submission" date="2018-04" db="UniProtKB">
        <authorList>
            <consortium name="EnsemblFungi"/>
        </authorList>
    </citation>
    <scope>IDENTIFICATION</scope>
    <source>
        <strain evidence="2">R3-111a-1</strain>
    </source>
</reference>
<gene>
    <name evidence="2" type="primary">20347055</name>
    <name evidence="1" type="ORF">GGTG_06597</name>
</gene>
<dbReference type="eggNOG" id="ENOG502SJ1Z">
    <property type="taxonomic scope" value="Eukaryota"/>
</dbReference>
<dbReference type="Proteomes" id="UP000006039">
    <property type="component" value="Unassembled WGS sequence"/>
</dbReference>
<dbReference type="PANTHER" id="PTHR40788">
    <property type="entry name" value="CLR5 DOMAIN-CONTAINING PROTEIN-RELATED"/>
    <property type="match status" value="1"/>
</dbReference>
<keyword evidence="3" id="KW-1185">Reference proteome</keyword>
<dbReference type="AlphaFoldDB" id="J3NZ98"/>
<reference evidence="2" key="4">
    <citation type="journal article" date="2015" name="G3 (Bethesda)">
        <title>Genome sequences of three phytopathogenic species of the Magnaporthaceae family of fungi.</title>
        <authorList>
            <person name="Okagaki L.H."/>
            <person name="Nunes C.C."/>
            <person name="Sailsbery J."/>
            <person name="Clay B."/>
            <person name="Brown D."/>
            <person name="John T."/>
            <person name="Oh Y."/>
            <person name="Young N."/>
            <person name="Fitzgerald M."/>
            <person name="Haas B.J."/>
            <person name="Zeng Q."/>
            <person name="Young S."/>
            <person name="Adiconis X."/>
            <person name="Fan L."/>
            <person name="Levin J.Z."/>
            <person name="Mitchell T.K."/>
            <person name="Okubara P.A."/>
            <person name="Farman M.L."/>
            <person name="Kohn L.M."/>
            <person name="Birren B."/>
            <person name="Ma L.-J."/>
            <person name="Dean R.A."/>
        </authorList>
    </citation>
    <scope>NUCLEOTIDE SEQUENCE</scope>
    <source>
        <strain evidence="2">R3-111a-1</strain>
    </source>
</reference>
<dbReference type="RefSeq" id="XP_009222681.1">
    <property type="nucleotide sequence ID" value="XM_009224417.1"/>
</dbReference>
<dbReference type="VEuPathDB" id="FungiDB:GGTG_06597"/>
<name>J3NZ98_GAET3</name>
<proteinExistence type="predicted"/>
<reference evidence="1" key="2">
    <citation type="submission" date="2010-07" db="EMBL/GenBank/DDBJ databases">
        <authorList>
            <consortium name="The Broad Institute Genome Sequencing Platform"/>
            <consortium name="Broad Institute Genome Sequencing Center for Infectious Disease"/>
            <person name="Ma L.-J."/>
            <person name="Dead R."/>
            <person name="Young S."/>
            <person name="Zeng Q."/>
            <person name="Koehrsen M."/>
            <person name="Alvarado L."/>
            <person name="Berlin A."/>
            <person name="Chapman S.B."/>
            <person name="Chen Z."/>
            <person name="Freedman E."/>
            <person name="Gellesch M."/>
            <person name="Goldberg J."/>
            <person name="Griggs A."/>
            <person name="Gujja S."/>
            <person name="Heilman E.R."/>
            <person name="Heiman D."/>
            <person name="Hepburn T."/>
            <person name="Howarth C."/>
            <person name="Jen D."/>
            <person name="Larson L."/>
            <person name="Mehta T."/>
            <person name="Neiman D."/>
            <person name="Pearson M."/>
            <person name="Roberts A."/>
            <person name="Saif S."/>
            <person name="Shea T."/>
            <person name="Shenoy N."/>
            <person name="Sisk P."/>
            <person name="Stolte C."/>
            <person name="Sykes S."/>
            <person name="Walk T."/>
            <person name="White J."/>
            <person name="Yandava C."/>
            <person name="Haas B."/>
            <person name="Nusbaum C."/>
            <person name="Birren B."/>
        </authorList>
    </citation>
    <scope>NUCLEOTIDE SEQUENCE</scope>
    <source>
        <strain evidence="1">R3-111a-1</strain>
    </source>
</reference>
<dbReference type="STRING" id="644352.J3NZ98"/>
<protein>
    <recommendedName>
        <fullName evidence="4">Ipa protein</fullName>
    </recommendedName>
</protein>
<reference evidence="3" key="1">
    <citation type="submission" date="2010-07" db="EMBL/GenBank/DDBJ databases">
        <title>The genome sequence of Gaeumannomyces graminis var. tritici strain R3-111a-1.</title>
        <authorList>
            <consortium name="The Broad Institute Genome Sequencing Platform"/>
            <person name="Ma L.-J."/>
            <person name="Dead R."/>
            <person name="Young S."/>
            <person name="Zeng Q."/>
            <person name="Koehrsen M."/>
            <person name="Alvarado L."/>
            <person name="Berlin A."/>
            <person name="Chapman S.B."/>
            <person name="Chen Z."/>
            <person name="Freedman E."/>
            <person name="Gellesch M."/>
            <person name="Goldberg J."/>
            <person name="Griggs A."/>
            <person name="Gujja S."/>
            <person name="Heilman E.R."/>
            <person name="Heiman D."/>
            <person name="Hepburn T."/>
            <person name="Howarth C."/>
            <person name="Jen D."/>
            <person name="Larson L."/>
            <person name="Mehta T."/>
            <person name="Neiman D."/>
            <person name="Pearson M."/>
            <person name="Roberts A."/>
            <person name="Saif S."/>
            <person name="Shea T."/>
            <person name="Shenoy N."/>
            <person name="Sisk P."/>
            <person name="Stolte C."/>
            <person name="Sykes S."/>
            <person name="Walk T."/>
            <person name="White J."/>
            <person name="Yandava C."/>
            <person name="Haas B."/>
            <person name="Nusbaum C."/>
            <person name="Birren B."/>
        </authorList>
    </citation>
    <scope>NUCLEOTIDE SEQUENCE [LARGE SCALE GENOMIC DNA]</scope>
    <source>
        <strain evidence="3">R3-111a-1</strain>
    </source>
</reference>
<dbReference type="PANTHER" id="PTHR40788:SF1">
    <property type="entry name" value="IPA PROTEIN"/>
    <property type="match status" value="1"/>
</dbReference>
<evidence type="ECO:0008006" key="4">
    <source>
        <dbReference type="Google" id="ProtNLM"/>
    </source>
</evidence>
<sequence length="706" mass="79208">MAHPKTPDLVRELHGDLKRKYQQHGARIEAIWRSLNRAQRERCIKAGAMDGVVLAHSLDQSLGNVCKFIPEWNLRDLAKPGSDFLLHLLKHRSTTSLHEQYWEGIAGGPGDHQLISEMMRTRGLRHVDSFKDCYTMFLADEQYGFSFEVVEEKDKVMATLTPAIQAGSVVPQATGELVLQRQLYTLTSLVIVIDDILEEGSKTRANKALPKKPDMAATAALAKMSIQPSAPRKLQLSDIVVSARDQRASIEEYLRLLSTEPVVLTHVVNFWFYSRPELVPDEKGRIIPVLTGKYLSAAVFDAVHSLVKGAAVWTYIGRLLDLLSDPNMDRVWRGIVLQEVSNICHLEYGRARSQFRRSVQPRIGAKWFKRSSNAYDRAGNARVSMKGSPEDLTRADPQLHYVLRLCQDTTDASKAVDWITKLTELHEAHPEERKRLSNEEADALSDLAAIIGFTWEVSPAISMPPLSRKKGQLFVSRSQDLEAELNMARKEVDLRDYVLPIDNLLEPGVAKAALGALDQFVVDKTGTKMGFLYQDLIEECLSDLQNQYQHIKAQTDTKKSTPMPAPTLQPTEKLVEERKQKEKTRPSATCAFELVATPEPSPPPPASPLKVASSTAEVFLTFFNKSESRGSVSWAAFEAAMSDLGFSVLPKFGSVYTFQPPEGMEIQRPLTLHRPHKSHVEGYMILVLARRLNRAYGWDQSTFEVA</sequence>
<evidence type="ECO:0000313" key="2">
    <source>
        <dbReference type="EnsemblFungi" id="EJT76681"/>
    </source>
</evidence>
<dbReference type="GeneID" id="20347055"/>
<organism evidence="1">
    <name type="scientific">Gaeumannomyces tritici (strain R3-111a-1)</name>
    <name type="common">Wheat and barley take-all root rot fungus</name>
    <name type="synonym">Gaeumannomyces graminis var. tritici</name>
    <dbReference type="NCBI Taxonomy" id="644352"/>
    <lineage>
        <taxon>Eukaryota</taxon>
        <taxon>Fungi</taxon>
        <taxon>Dikarya</taxon>
        <taxon>Ascomycota</taxon>
        <taxon>Pezizomycotina</taxon>
        <taxon>Sordariomycetes</taxon>
        <taxon>Sordariomycetidae</taxon>
        <taxon>Magnaporthales</taxon>
        <taxon>Magnaporthaceae</taxon>
        <taxon>Gaeumannomyces</taxon>
    </lineage>
</organism>
<evidence type="ECO:0000313" key="3">
    <source>
        <dbReference type="Proteomes" id="UP000006039"/>
    </source>
</evidence>
<dbReference type="EnsemblFungi" id="EJT76681">
    <property type="protein sequence ID" value="EJT76681"/>
    <property type="gene ID" value="GGTG_06597"/>
</dbReference>
<evidence type="ECO:0000313" key="1">
    <source>
        <dbReference type="EMBL" id="EJT76681.1"/>
    </source>
</evidence>